<sequence>MALAALLACTPAARAQQTAPGRVEAIPLATTTLSGEAFLTGDKAAARPALIAGELRLPFPLPPGRRVPAVVLVHGSGGIGASTDLWARELNAAGLGAFILDSFAGRGIVSTVQDQTQLHSLAMMVDAFRALDWLAGHPRIRADRIAVMGFSKGAVAAVYSAMTRFQALYGNPAHRFAAHIGLYTPCNVGFAKDAEVGPAPIRLFHGVVDDYVAIGPCRDYAARLKAAGADATLTEYANGQHSFDNPFQPLLVTVADAQTTRGCRLEEGAGGAMLNAATKQPYTLADACVARGAHVGYDPVGAAAVRAAVRAFAEERLVR</sequence>
<comment type="caution">
    <text evidence="3">The sequence shown here is derived from an EMBL/GenBank/DDBJ whole genome shotgun (WGS) entry which is preliminary data.</text>
</comment>
<name>A0A4R5QG86_9PROT</name>
<dbReference type="Pfam" id="PF01738">
    <property type="entry name" value="DLH"/>
    <property type="match status" value="1"/>
</dbReference>
<feature type="domain" description="Dienelactone hydrolase" evidence="2">
    <location>
        <begin position="62"/>
        <end position="249"/>
    </location>
</feature>
<reference evidence="3 4" key="1">
    <citation type="journal article" date="2016" name="J. Microbiol.">
        <title>Dankookia rubra gen. nov., sp. nov., an alphaproteobacterium isolated from sediment of a shallow stream.</title>
        <authorList>
            <person name="Kim W.H."/>
            <person name="Kim D.H."/>
            <person name="Kang K."/>
            <person name="Ahn T.Y."/>
        </authorList>
    </citation>
    <scope>NUCLEOTIDE SEQUENCE [LARGE SCALE GENOMIC DNA]</scope>
    <source>
        <strain evidence="3 4">JCM30602</strain>
    </source>
</reference>
<dbReference type="EMBL" id="SMSJ01000021">
    <property type="protein sequence ID" value="TDH61487.1"/>
    <property type="molecule type" value="Genomic_DNA"/>
</dbReference>
<dbReference type="Gene3D" id="3.40.50.1820">
    <property type="entry name" value="alpha/beta hydrolase"/>
    <property type="match status" value="1"/>
</dbReference>
<dbReference type="InterPro" id="IPR002925">
    <property type="entry name" value="Dienelactn_hydro"/>
</dbReference>
<dbReference type="PANTHER" id="PTHR22946:SF9">
    <property type="entry name" value="POLYKETIDE TRANSFERASE AF380"/>
    <property type="match status" value="1"/>
</dbReference>
<dbReference type="Proteomes" id="UP000295096">
    <property type="component" value="Unassembled WGS sequence"/>
</dbReference>
<keyword evidence="4" id="KW-1185">Reference proteome</keyword>
<evidence type="ECO:0000259" key="2">
    <source>
        <dbReference type="Pfam" id="PF01738"/>
    </source>
</evidence>
<accession>A0A4R5QG86</accession>
<dbReference type="OrthoDB" id="9771666at2"/>
<proteinExistence type="predicted"/>
<dbReference type="GO" id="GO:0052689">
    <property type="term" value="F:carboxylic ester hydrolase activity"/>
    <property type="evidence" value="ECO:0007669"/>
    <property type="project" value="UniProtKB-ARBA"/>
</dbReference>
<evidence type="ECO:0000256" key="1">
    <source>
        <dbReference type="ARBA" id="ARBA00022801"/>
    </source>
</evidence>
<dbReference type="InterPro" id="IPR050261">
    <property type="entry name" value="FrsA_esterase"/>
</dbReference>
<dbReference type="PANTHER" id="PTHR22946">
    <property type="entry name" value="DIENELACTONE HYDROLASE DOMAIN-CONTAINING PROTEIN-RELATED"/>
    <property type="match status" value="1"/>
</dbReference>
<gene>
    <name evidence="3" type="ORF">E2C06_16925</name>
</gene>
<evidence type="ECO:0000313" key="4">
    <source>
        <dbReference type="Proteomes" id="UP000295096"/>
    </source>
</evidence>
<organism evidence="3 4">
    <name type="scientific">Dankookia rubra</name>
    <dbReference type="NCBI Taxonomy" id="1442381"/>
    <lineage>
        <taxon>Bacteria</taxon>
        <taxon>Pseudomonadati</taxon>
        <taxon>Pseudomonadota</taxon>
        <taxon>Alphaproteobacteria</taxon>
        <taxon>Acetobacterales</taxon>
        <taxon>Roseomonadaceae</taxon>
        <taxon>Dankookia</taxon>
    </lineage>
</organism>
<keyword evidence="1" id="KW-0378">Hydrolase</keyword>
<dbReference type="AlphaFoldDB" id="A0A4R5QG86"/>
<dbReference type="SUPFAM" id="SSF53474">
    <property type="entry name" value="alpha/beta-Hydrolases"/>
    <property type="match status" value="1"/>
</dbReference>
<evidence type="ECO:0000313" key="3">
    <source>
        <dbReference type="EMBL" id="TDH61487.1"/>
    </source>
</evidence>
<dbReference type="InterPro" id="IPR029058">
    <property type="entry name" value="AB_hydrolase_fold"/>
</dbReference>
<protein>
    <recommendedName>
        <fullName evidence="2">Dienelactone hydrolase domain-containing protein</fullName>
    </recommendedName>
</protein>